<dbReference type="InterPro" id="IPR008988">
    <property type="entry name" value="Transcriptional_repressor_C"/>
</dbReference>
<name>A0A1G9R086_9FIRM</name>
<dbReference type="InterPro" id="IPR038157">
    <property type="entry name" value="FeoA_core_dom"/>
</dbReference>
<evidence type="ECO:0000256" key="1">
    <source>
        <dbReference type="ARBA" id="ARBA00023004"/>
    </source>
</evidence>
<dbReference type="PANTHER" id="PTHR42954">
    <property type="entry name" value="FE(2+) TRANSPORT PROTEIN A"/>
    <property type="match status" value="1"/>
</dbReference>
<gene>
    <name evidence="3" type="ORF">SAMN04488502_102374</name>
</gene>
<dbReference type="Gene3D" id="2.30.30.90">
    <property type="match status" value="1"/>
</dbReference>
<evidence type="ECO:0000313" key="4">
    <source>
        <dbReference type="Proteomes" id="UP000214880"/>
    </source>
</evidence>
<dbReference type="SMART" id="SM00899">
    <property type="entry name" value="FeoA"/>
    <property type="match status" value="1"/>
</dbReference>
<dbReference type="InterPro" id="IPR052713">
    <property type="entry name" value="FeoA"/>
</dbReference>
<dbReference type="Proteomes" id="UP000214880">
    <property type="component" value="Unassembled WGS sequence"/>
</dbReference>
<evidence type="ECO:0000313" key="3">
    <source>
        <dbReference type="EMBL" id="SDM16686.1"/>
    </source>
</evidence>
<reference evidence="3 4" key="1">
    <citation type="submission" date="2016-10" db="EMBL/GenBank/DDBJ databases">
        <authorList>
            <person name="de Groot N.N."/>
        </authorList>
    </citation>
    <scope>NUCLEOTIDE SEQUENCE [LARGE SCALE GENOMIC DNA]</scope>
    <source>
        <strain evidence="3 4">DSM 1736</strain>
    </source>
</reference>
<dbReference type="EMBL" id="FNHB01000002">
    <property type="protein sequence ID" value="SDM16686.1"/>
    <property type="molecule type" value="Genomic_DNA"/>
</dbReference>
<organism evidence="3 4">
    <name type="scientific">Dendrosporobacter quercicolus</name>
    <dbReference type="NCBI Taxonomy" id="146817"/>
    <lineage>
        <taxon>Bacteria</taxon>
        <taxon>Bacillati</taxon>
        <taxon>Bacillota</taxon>
        <taxon>Negativicutes</taxon>
        <taxon>Selenomonadales</taxon>
        <taxon>Sporomusaceae</taxon>
        <taxon>Dendrosporobacter</taxon>
    </lineage>
</organism>
<accession>A0A1G9R086</accession>
<evidence type="ECO:0000259" key="2">
    <source>
        <dbReference type="SMART" id="SM00899"/>
    </source>
</evidence>
<dbReference type="SUPFAM" id="SSF50037">
    <property type="entry name" value="C-terminal domain of transcriptional repressors"/>
    <property type="match status" value="1"/>
</dbReference>
<dbReference type="PANTHER" id="PTHR42954:SF2">
    <property type="entry name" value="FE(2+) TRANSPORT PROTEIN A"/>
    <property type="match status" value="1"/>
</dbReference>
<proteinExistence type="predicted"/>
<dbReference type="GO" id="GO:0046914">
    <property type="term" value="F:transition metal ion binding"/>
    <property type="evidence" value="ECO:0007669"/>
    <property type="project" value="InterPro"/>
</dbReference>
<dbReference type="RefSeq" id="WP_092070960.1">
    <property type="nucleotide sequence ID" value="NZ_FNHB01000002.1"/>
</dbReference>
<keyword evidence="4" id="KW-1185">Reference proteome</keyword>
<sequence>MSKKLSQLLPGEYGIVKKVHGSGAITRRIIDMGVISGTRINVQKFAPLGDPIEVKLKGFNMSLRKTEADLIEVEPA</sequence>
<dbReference type="AlphaFoldDB" id="A0A1G9R086"/>
<keyword evidence="1" id="KW-0408">Iron</keyword>
<dbReference type="STRING" id="146817.SAMN04488502_102374"/>
<dbReference type="OrthoDB" id="9811076at2"/>
<feature type="domain" description="Ferrous iron transporter FeoA-like" evidence="2">
    <location>
        <begin position="3"/>
        <end position="75"/>
    </location>
</feature>
<dbReference type="InterPro" id="IPR007167">
    <property type="entry name" value="Fe-transptr_FeoA-like"/>
</dbReference>
<protein>
    <submittedName>
        <fullName evidence="3">Ferrous iron transport protein A</fullName>
    </submittedName>
</protein>
<dbReference type="Pfam" id="PF04023">
    <property type="entry name" value="FeoA"/>
    <property type="match status" value="1"/>
</dbReference>